<protein>
    <submittedName>
        <fullName evidence="2">Uncharacterized protein</fullName>
    </submittedName>
</protein>
<organism evidence="2 3">
    <name type="scientific">Oryza meyeriana var. granulata</name>
    <dbReference type="NCBI Taxonomy" id="110450"/>
    <lineage>
        <taxon>Eukaryota</taxon>
        <taxon>Viridiplantae</taxon>
        <taxon>Streptophyta</taxon>
        <taxon>Embryophyta</taxon>
        <taxon>Tracheophyta</taxon>
        <taxon>Spermatophyta</taxon>
        <taxon>Magnoliopsida</taxon>
        <taxon>Liliopsida</taxon>
        <taxon>Poales</taxon>
        <taxon>Poaceae</taxon>
        <taxon>BOP clade</taxon>
        <taxon>Oryzoideae</taxon>
        <taxon>Oryzeae</taxon>
        <taxon>Oryzinae</taxon>
        <taxon>Oryza</taxon>
        <taxon>Oryza meyeriana</taxon>
    </lineage>
</organism>
<accession>A0A6G1BUZ4</accession>
<feature type="region of interest" description="Disordered" evidence="1">
    <location>
        <begin position="14"/>
        <end position="46"/>
    </location>
</feature>
<gene>
    <name evidence="2" type="ORF">E2562_010551</name>
</gene>
<evidence type="ECO:0000256" key="1">
    <source>
        <dbReference type="SAM" id="MobiDB-lite"/>
    </source>
</evidence>
<dbReference type="EMBL" id="SPHZ02000011">
    <property type="protein sequence ID" value="KAF0891557.1"/>
    <property type="molecule type" value="Genomic_DNA"/>
</dbReference>
<sequence length="101" mass="11036">MADRIVSCEFAMSDRGRSREGAAAAERNGRDESGDARNWTGGRSGHSTIRLPRLVSDVEQNIWITEPWANLIWGPSFFGGPERSATLLLTIDGLAARLGHI</sequence>
<comment type="caution">
    <text evidence="2">The sequence shown here is derived from an EMBL/GenBank/DDBJ whole genome shotgun (WGS) entry which is preliminary data.</text>
</comment>
<proteinExistence type="predicted"/>
<dbReference type="AlphaFoldDB" id="A0A6G1BUZ4"/>
<evidence type="ECO:0000313" key="3">
    <source>
        <dbReference type="Proteomes" id="UP000479710"/>
    </source>
</evidence>
<reference evidence="2 3" key="1">
    <citation type="submission" date="2019-11" db="EMBL/GenBank/DDBJ databases">
        <title>Whole genome sequence of Oryza granulata.</title>
        <authorList>
            <person name="Li W."/>
        </authorList>
    </citation>
    <scope>NUCLEOTIDE SEQUENCE [LARGE SCALE GENOMIC DNA]</scope>
    <source>
        <strain evidence="3">cv. Menghai</strain>
        <tissue evidence="2">Leaf</tissue>
    </source>
</reference>
<evidence type="ECO:0000313" key="2">
    <source>
        <dbReference type="EMBL" id="KAF0891557.1"/>
    </source>
</evidence>
<keyword evidence="3" id="KW-1185">Reference proteome</keyword>
<dbReference type="Proteomes" id="UP000479710">
    <property type="component" value="Unassembled WGS sequence"/>
</dbReference>
<name>A0A6G1BUZ4_9ORYZ</name>